<dbReference type="Gene3D" id="1.10.630.10">
    <property type="entry name" value="Cytochrome P450"/>
    <property type="match status" value="1"/>
</dbReference>
<feature type="compositionally biased region" description="Basic residues" evidence="6">
    <location>
        <begin position="1269"/>
        <end position="1278"/>
    </location>
</feature>
<keyword evidence="7" id="KW-0812">Transmembrane</keyword>
<evidence type="ECO:0000256" key="6">
    <source>
        <dbReference type="SAM" id="MobiDB-lite"/>
    </source>
</evidence>
<feature type="compositionally biased region" description="Low complexity" evidence="6">
    <location>
        <begin position="1618"/>
        <end position="1633"/>
    </location>
</feature>
<feature type="compositionally biased region" description="Polar residues" evidence="6">
    <location>
        <begin position="1546"/>
        <end position="1566"/>
    </location>
</feature>
<comment type="similarity">
    <text evidence="2">Belongs to the cytochrome P450 family.</text>
</comment>
<organism evidence="9 10">
    <name type="scientific">Odynerus spinipes</name>
    <dbReference type="NCBI Taxonomy" id="1348599"/>
    <lineage>
        <taxon>Eukaryota</taxon>
        <taxon>Metazoa</taxon>
        <taxon>Ecdysozoa</taxon>
        <taxon>Arthropoda</taxon>
        <taxon>Hexapoda</taxon>
        <taxon>Insecta</taxon>
        <taxon>Pterygota</taxon>
        <taxon>Neoptera</taxon>
        <taxon>Endopterygota</taxon>
        <taxon>Hymenoptera</taxon>
        <taxon>Apocrita</taxon>
        <taxon>Aculeata</taxon>
        <taxon>Vespoidea</taxon>
        <taxon>Vespidae</taxon>
        <taxon>Eumeninae</taxon>
        <taxon>Odynerus</taxon>
    </lineage>
</organism>
<feature type="compositionally biased region" description="Polar residues" evidence="6">
    <location>
        <begin position="1224"/>
        <end position="1234"/>
    </location>
</feature>
<feature type="compositionally biased region" description="Polar residues" evidence="6">
    <location>
        <begin position="1853"/>
        <end position="1869"/>
    </location>
</feature>
<dbReference type="InterPro" id="IPR029717">
    <property type="entry name" value="FAM193"/>
</dbReference>
<keyword evidence="7" id="KW-1133">Transmembrane helix</keyword>
<keyword evidence="3" id="KW-0597">Phosphoprotein</keyword>
<dbReference type="InterPro" id="IPR036396">
    <property type="entry name" value="Cyt_P450_sf"/>
</dbReference>
<feature type="compositionally biased region" description="Polar residues" evidence="6">
    <location>
        <begin position="1060"/>
        <end position="1075"/>
    </location>
</feature>
<dbReference type="PRINTS" id="PR00463">
    <property type="entry name" value="EP450I"/>
</dbReference>
<keyword evidence="10" id="KW-1185">Reference proteome</keyword>
<dbReference type="PANTHER" id="PTHR15109:SF3">
    <property type="entry name" value="PROTEIN FAM193B"/>
    <property type="match status" value="1"/>
</dbReference>
<feature type="region of interest" description="Disordered" evidence="6">
    <location>
        <begin position="1255"/>
        <end position="1292"/>
    </location>
</feature>
<feature type="region of interest" description="Disordered" evidence="6">
    <location>
        <begin position="1445"/>
        <end position="1471"/>
    </location>
</feature>
<feature type="compositionally biased region" description="Low complexity" evidence="6">
    <location>
        <begin position="1128"/>
        <end position="1148"/>
    </location>
</feature>
<feature type="compositionally biased region" description="Low complexity" evidence="6">
    <location>
        <begin position="1042"/>
        <end position="1059"/>
    </location>
</feature>
<protein>
    <recommendedName>
        <fullName evidence="8">FAM193 C-terminal domain-containing protein</fullName>
    </recommendedName>
</protein>
<feature type="region of interest" description="Disordered" evidence="6">
    <location>
        <begin position="1224"/>
        <end position="1243"/>
    </location>
</feature>
<dbReference type="EMBL" id="JAIFRP010004454">
    <property type="protein sequence ID" value="KAK2575287.1"/>
    <property type="molecule type" value="Genomic_DNA"/>
</dbReference>
<evidence type="ECO:0000256" key="5">
    <source>
        <dbReference type="ARBA" id="ARBA00023054"/>
    </source>
</evidence>
<gene>
    <name evidence="9" type="ORF">KPH14_008139</name>
</gene>
<evidence type="ECO:0000313" key="10">
    <source>
        <dbReference type="Proteomes" id="UP001258017"/>
    </source>
</evidence>
<dbReference type="PANTHER" id="PTHR15109">
    <property type="entry name" value="AGAP004327-PA"/>
    <property type="match status" value="1"/>
</dbReference>
<feature type="compositionally biased region" description="Basic and acidic residues" evidence="6">
    <location>
        <begin position="1279"/>
        <end position="1292"/>
    </location>
</feature>
<keyword evidence="5" id="KW-0175">Coiled coil</keyword>
<feature type="compositionally biased region" description="Polar residues" evidence="6">
    <location>
        <begin position="1674"/>
        <end position="1692"/>
    </location>
</feature>
<feature type="region of interest" description="Disordered" evidence="6">
    <location>
        <begin position="1666"/>
        <end position="1713"/>
    </location>
</feature>
<evidence type="ECO:0000256" key="3">
    <source>
        <dbReference type="ARBA" id="ARBA00022553"/>
    </source>
</evidence>
<evidence type="ECO:0000256" key="4">
    <source>
        <dbReference type="ARBA" id="ARBA00023033"/>
    </source>
</evidence>
<dbReference type="GO" id="GO:0020037">
    <property type="term" value="F:heme binding"/>
    <property type="evidence" value="ECO:0007669"/>
    <property type="project" value="InterPro"/>
</dbReference>
<feature type="compositionally biased region" description="Polar residues" evidence="6">
    <location>
        <begin position="765"/>
        <end position="782"/>
    </location>
</feature>
<dbReference type="GO" id="GO:0005506">
    <property type="term" value="F:iron ion binding"/>
    <property type="evidence" value="ECO:0007669"/>
    <property type="project" value="InterPro"/>
</dbReference>
<evidence type="ECO:0000259" key="8">
    <source>
        <dbReference type="Pfam" id="PF15914"/>
    </source>
</evidence>
<dbReference type="SUPFAM" id="SSF48264">
    <property type="entry name" value="Cytochrome P450"/>
    <property type="match status" value="1"/>
</dbReference>
<keyword evidence="4" id="KW-0503">Monooxygenase</keyword>
<feature type="compositionally biased region" description="Basic and acidic residues" evidence="6">
    <location>
        <begin position="1818"/>
        <end position="1830"/>
    </location>
</feature>
<feature type="region of interest" description="Disordered" evidence="6">
    <location>
        <begin position="1818"/>
        <end position="1871"/>
    </location>
</feature>
<dbReference type="Pfam" id="PF15914">
    <property type="entry name" value="FAM193_C"/>
    <property type="match status" value="1"/>
</dbReference>
<evidence type="ECO:0000313" key="9">
    <source>
        <dbReference type="EMBL" id="KAK2575287.1"/>
    </source>
</evidence>
<sequence>MARIVDRGERKNLEQARVREDVVSSPDTIHGKCIDLVLRRNNGDDDKTSLTTVTSTAQDSVLSAQSQSIRSIYERRDLEGHVLQRYGGGRVFSYRKKKTRLGNGIFSAPAGVNPHHVASSIVRRNTGGSRLIFIWPQKTRTRGRVWTILAPLMHGILIGLLCMDAIHLWPGEFLPTSLPSTTPIPLPPVKSKPKRKAFLNLLLNARENNENPMTDEDLREQVDTVMFAGHDTTAAAISWTLFCLGNYPEIQEKVHEELQDIFGDSNEPATTKEISQLKYLDRVAKEALRLYPSAPGFLTDFEKEEISSIPIDFCKRTRRTDIHMLIYHLARVHETVLVRNMLNWKKNCAFTYINGRFGETMSGSDGKEDQCERAKEGNLVPMSEALVKNCTHSDPQCCFNVDFMRLGTDMAGDIEEETIVSSDITDYASLTSMTVDENEVDTFDREIAYSKNSEYSIVSTCPEVSSNGLPAKPLAIHSPSRKSKESCSCDVYKANREMFREELQAAMKFQNLWSDLRQQIRIAFNTALEVSRSSDSMQSQRETVSLIDMHDTVTQLCKRDPHQLFMRLVSQAQEFVVEVKVRLLALLHDRSVNNLAEIFLVGLLDDYDALISTASQISKIVKPLKKHLCKFNLTWDCFIKKLYQIYVYNDPLVQNNLPPFIVQLRKLLPLKGLEYQGLVRRYLSFDDEMITIGSLWPEIEPWMDKYNAEQAVRMTQLRDIREGWELFTAIRKIMEQRKLIKLSDDGSELQEIDGQLSALIEQGKMSASGSDGRPSSPTPDFSLDSLSMPQCLEVVQILLDDWNKARHQKLVDIARALTVRHMVTNENDPDSLAYAHTSDHLEQFAVKKISRSHSKDMPLEDNFVEEETDCGCYECTKPLLSPVGSNGDLGNIELPTDNVNYFPIIANGLMEHIINFTTNNSSSTEVQLKKTLEEMEDRSSQKEENNIILKTVAENIDVQPLTPQPCQCVYQHAKEIADRKKGAIEDPPCPCLLNSKRKWDTCPCLTKFAEEPVVNNSHPKGVSSNSVAVNCNQELSKPAVKTGTTQSTQTQTRHSTTQTPNSTHNRITLTSTTHPYTHGPVSDMTKNTVPSHKLHAHNNHNSHACHKQTNIEHIKRVSCNDLSSGDGDCSDSASSQEDSCSTSSSAQRDSSRHCDCCYCEVFGHGVPSVAPVSRNYNEMRERLRQILTKKKAKKCKATYSTPKSLVDVTLPLPSVNQEAKAITNNLAPRSNTPVSTTLSQDQQDQRDLEELLDFIEGNQNGKKDNNKKAEKKARQKQRKLQEKMKKDRQEAEKQKLIELQKKTPEVTITVVDPQKPVSQRFLPQCNLPEVSILPTNPNSLSTGKHLTNKKKDKQETCNVNNSNFISKTKIASVNTNLKMKNISSMDKSEQTSNCNQRNKIDAKNELSNKTFKTATNINVLGTKDNTNHMVDKFAAMELVDKNLTKKERKKLRREMKKQEQAKTTTSEELTQMENQPQIVTIKRIMESNSTEPTVTITLKGQTPAEDKVLFTLVNGQTKEAPLHKSEQEQNLCNSNKKKKSKAANSTDTTQNHKFQQANSTKQQQSKVCDAKHTKQQTNNEKTKAIKQPEERKTQQLTISETKNAKSKKEKKNSETKENVSQQQQQNIISKSKNLQQNAQAKKTNKSTNVIDSLKCNVSFEPAIKAKGQQDKMNDSNASKSKKTVNITNANKTPKNEQQKFQISKGAASTVKQGSMIPSASDEVINSSLSTQFKDISLNSKINIENLKLPPGITITKVDAPAKPLPIKSAPMPKPVNPPKQTTIIAAPMSGVQSSYASPQAGGNVIVVDTGKLKQDLLPKPTEIELSKDVRPSQATTTSKKKKKKKNKNSSNSGNAIQTTMKNGECMSNENTDESARILHNPSTNMVTIRNPAFGPMKVPPTQQAAIIKVSENGMVTIRSPALQQAINAGLTAPSKPDYIVKGDISSNAATLDAVSMSVKRTNDIIPPSLAELRSRLTPDCTGLAGLANIQISKVTNGQPIPENGINLKGTSVTLTKVRTDTILEDVHQTKAAVREAINASITASTSGKSKKKKKRGNCTRQCGDDWNLVESVFTPKDIDLEDGEMDDAERELEAFKRFCLQSVPPPRKEKVNLNIKDIVLKKKSSSSATAAAIAAN</sequence>
<evidence type="ECO:0000256" key="7">
    <source>
        <dbReference type="SAM" id="Phobius"/>
    </source>
</evidence>
<keyword evidence="7" id="KW-0472">Membrane</keyword>
<comment type="caution">
    <text evidence="9">The sequence shown here is derived from an EMBL/GenBank/DDBJ whole genome shotgun (WGS) entry which is preliminary data.</text>
</comment>
<feature type="compositionally biased region" description="Basic and acidic residues" evidence="6">
    <location>
        <begin position="1580"/>
        <end position="1593"/>
    </location>
</feature>
<evidence type="ECO:0000256" key="2">
    <source>
        <dbReference type="ARBA" id="ARBA00010617"/>
    </source>
</evidence>
<accession>A0AAD9R8R6</accession>
<feature type="transmembrane region" description="Helical" evidence="7">
    <location>
        <begin position="145"/>
        <end position="169"/>
    </location>
</feature>
<dbReference type="Proteomes" id="UP001258017">
    <property type="component" value="Unassembled WGS sequence"/>
</dbReference>
<feature type="region of interest" description="Disordered" evidence="6">
    <location>
        <begin position="1036"/>
        <end position="1100"/>
    </location>
</feature>
<dbReference type="InterPro" id="IPR031802">
    <property type="entry name" value="FAM193_C"/>
</dbReference>
<feature type="compositionally biased region" description="Polar residues" evidence="6">
    <location>
        <begin position="1634"/>
        <end position="1645"/>
    </location>
</feature>
<feature type="compositionally biased region" description="Basic residues" evidence="6">
    <location>
        <begin position="1838"/>
        <end position="1847"/>
    </location>
</feature>
<evidence type="ECO:0000256" key="1">
    <source>
        <dbReference type="ARBA" id="ARBA00009689"/>
    </source>
</evidence>
<dbReference type="Pfam" id="PF00067">
    <property type="entry name" value="p450"/>
    <property type="match status" value="1"/>
</dbReference>
<reference evidence="9" key="2">
    <citation type="journal article" date="2023" name="Commun. Biol.">
        <title>Intrasexual cuticular hydrocarbon dimorphism in a wasp sheds light on hydrocarbon biosynthesis genes in Hymenoptera.</title>
        <authorList>
            <person name="Moris V.C."/>
            <person name="Podsiadlowski L."/>
            <person name="Martin S."/>
            <person name="Oeyen J.P."/>
            <person name="Donath A."/>
            <person name="Petersen M."/>
            <person name="Wilbrandt J."/>
            <person name="Misof B."/>
            <person name="Liedtke D."/>
            <person name="Thamm M."/>
            <person name="Scheiner R."/>
            <person name="Schmitt T."/>
            <person name="Niehuis O."/>
        </authorList>
    </citation>
    <scope>NUCLEOTIDE SEQUENCE</scope>
    <source>
        <strain evidence="9">GBR_01_08_01A</strain>
    </source>
</reference>
<proteinExistence type="inferred from homology"/>
<feature type="compositionally biased region" description="Polar residues" evidence="6">
    <location>
        <begin position="1461"/>
        <end position="1471"/>
    </location>
</feature>
<feature type="region of interest" description="Disordered" evidence="6">
    <location>
        <begin position="1128"/>
        <end position="1150"/>
    </location>
</feature>
<comment type="similarity">
    <text evidence="1">Belongs to the FAM193 family.</text>
</comment>
<dbReference type="InterPro" id="IPR001128">
    <property type="entry name" value="Cyt_P450"/>
</dbReference>
<feature type="compositionally biased region" description="Basic residues" evidence="6">
    <location>
        <begin position="1446"/>
        <end position="1455"/>
    </location>
</feature>
<keyword evidence="4" id="KW-0560">Oxidoreductase</keyword>
<dbReference type="InterPro" id="IPR002401">
    <property type="entry name" value="Cyt_P450_E_grp-I"/>
</dbReference>
<feature type="domain" description="FAM193 C-terminal" evidence="8">
    <location>
        <begin position="2071"/>
        <end position="2124"/>
    </location>
</feature>
<dbReference type="GO" id="GO:0004497">
    <property type="term" value="F:monooxygenase activity"/>
    <property type="evidence" value="ECO:0007669"/>
    <property type="project" value="UniProtKB-KW"/>
</dbReference>
<feature type="region of interest" description="Disordered" evidence="6">
    <location>
        <begin position="1519"/>
        <end position="1645"/>
    </location>
</feature>
<dbReference type="GO" id="GO:0016705">
    <property type="term" value="F:oxidoreductase activity, acting on paired donors, with incorporation or reduction of molecular oxygen"/>
    <property type="evidence" value="ECO:0007669"/>
    <property type="project" value="InterPro"/>
</dbReference>
<reference evidence="9" key="1">
    <citation type="submission" date="2021-08" db="EMBL/GenBank/DDBJ databases">
        <authorList>
            <person name="Misof B."/>
            <person name="Oliver O."/>
            <person name="Podsiadlowski L."/>
            <person name="Donath A."/>
            <person name="Peters R."/>
            <person name="Mayer C."/>
            <person name="Rust J."/>
            <person name="Gunkel S."/>
            <person name="Lesny P."/>
            <person name="Martin S."/>
            <person name="Oeyen J.P."/>
            <person name="Petersen M."/>
            <person name="Panagiotis P."/>
            <person name="Wilbrandt J."/>
            <person name="Tanja T."/>
        </authorList>
    </citation>
    <scope>NUCLEOTIDE SEQUENCE</scope>
    <source>
        <strain evidence="9">GBR_01_08_01A</strain>
        <tissue evidence="9">Thorax + abdomen</tissue>
    </source>
</reference>
<feature type="region of interest" description="Disordered" evidence="6">
    <location>
        <begin position="763"/>
        <end position="782"/>
    </location>
</feature>
<name>A0AAD9R8R6_9HYME</name>